<feature type="compositionally biased region" description="Basic residues" evidence="2">
    <location>
        <begin position="22"/>
        <end position="31"/>
    </location>
</feature>
<dbReference type="InterPro" id="IPR032466">
    <property type="entry name" value="Metal_Hydrolase"/>
</dbReference>
<reference evidence="4 5" key="1">
    <citation type="journal article" date="2020" name="ISME J.">
        <title>Enrichment and physiological characterization of a novel comammox Nitrospira indicates ammonium inhibition of complete nitrification.</title>
        <authorList>
            <person name="Sakoula D."/>
            <person name="Koch H."/>
            <person name="Frank J."/>
            <person name="Jetten M.S.M."/>
            <person name="van Kessel M.A.H.J."/>
            <person name="Lucker S."/>
        </authorList>
    </citation>
    <scope>NUCLEOTIDE SEQUENCE [LARGE SCALE GENOMIC DNA]</scope>
    <source>
        <strain evidence="4">Comreactor17</strain>
    </source>
</reference>
<dbReference type="Pfam" id="PF01979">
    <property type="entry name" value="Amidohydro_1"/>
    <property type="match status" value="1"/>
</dbReference>
<evidence type="ECO:0000256" key="1">
    <source>
        <dbReference type="ARBA" id="ARBA00022801"/>
    </source>
</evidence>
<evidence type="ECO:0000259" key="3">
    <source>
        <dbReference type="Pfam" id="PF01979"/>
    </source>
</evidence>
<gene>
    <name evidence="4" type="ORF">Nkreftii_000073</name>
</gene>
<dbReference type="Gene3D" id="2.30.40.10">
    <property type="entry name" value="Urease, subunit C, domain 1"/>
    <property type="match status" value="1"/>
</dbReference>
<dbReference type="GO" id="GO:0016810">
    <property type="term" value="F:hydrolase activity, acting on carbon-nitrogen (but not peptide) bonds"/>
    <property type="evidence" value="ECO:0007669"/>
    <property type="project" value="InterPro"/>
</dbReference>
<dbReference type="InterPro" id="IPR011059">
    <property type="entry name" value="Metal-dep_hydrolase_composite"/>
</dbReference>
<keyword evidence="1 4" id="KW-0378">Hydrolase</keyword>
<evidence type="ECO:0000313" key="5">
    <source>
        <dbReference type="Proteomes" id="UP000593737"/>
    </source>
</evidence>
<dbReference type="AlphaFoldDB" id="A0A7S8F9W7"/>
<dbReference type="Gene3D" id="3.20.20.140">
    <property type="entry name" value="Metal-dependent hydrolases"/>
    <property type="match status" value="1"/>
</dbReference>
<evidence type="ECO:0000256" key="2">
    <source>
        <dbReference type="SAM" id="MobiDB-lite"/>
    </source>
</evidence>
<dbReference type="SUPFAM" id="SSF51556">
    <property type="entry name" value="Metallo-dependent hydrolases"/>
    <property type="match status" value="1"/>
</dbReference>
<sequence>MTDTQRRWYPLTGAESGQRGSTQRRAKKARKPGPIDPLAGPKLALAGRVVTMDDAWTVKPDAVLFIEQGTIIAVQDRRQQPPPGFETVLVVETGGTLFPGLIELHNHLSYNALPLWSPVPKLFQHRGQWPDHPDYRKLISGPMTVVGTYRDAQGKASLLAPLVRYVECKCLLGGVTTTQGIMLNSNAGVQRYYRGIVRNVEQTDDPALSEAQGRIADVDAKSATSFLARLKKEDSCYLLHLSEGITKPGQLDSIARKHFRALEVAPNQWALNDRFTGIHAAGLLPEDFDILAQHGGSIVWSPLSNLLLYGDTARVDAARQAGVRISLGSDWSPSGSKNLLGELKVAWLYSQHRLNGLFSARDVVAMATREAAKILKWHDVLGTLQAGKRADLLVIVDQEGDPYDGLIRTKETSISLVMINGVARYGLPRLMKSFVTTGETVRVGGQTRRLFLQQETGDPDVAPVSLRTASSTLKKAFRDLPKLARALEKPKPKKATRRTLDAPEPVVWSLALDEIQATGVDQRPRLPFNGPRDFTGPKRVSSRATAVPLSQLLQPIALDPLTVADDANFLSEIATQPNMPEPIRTGLAKLY</sequence>
<name>A0A7S8F9W7_9BACT</name>
<dbReference type="InterPro" id="IPR050287">
    <property type="entry name" value="MTA/SAH_deaminase"/>
</dbReference>
<accession>A0A7S8F9W7</accession>
<feature type="region of interest" description="Disordered" evidence="2">
    <location>
        <begin position="1"/>
        <end position="38"/>
    </location>
</feature>
<dbReference type="PANTHER" id="PTHR43794">
    <property type="entry name" value="AMINOHYDROLASE SSNA-RELATED"/>
    <property type="match status" value="1"/>
</dbReference>
<dbReference type="Proteomes" id="UP000593737">
    <property type="component" value="Chromosome"/>
</dbReference>
<protein>
    <submittedName>
        <fullName evidence="4">Amidohydrolase</fullName>
    </submittedName>
</protein>
<organism evidence="4 5">
    <name type="scientific">Candidatus Nitrospira kreftii</name>
    <dbReference type="NCBI Taxonomy" id="2652173"/>
    <lineage>
        <taxon>Bacteria</taxon>
        <taxon>Pseudomonadati</taxon>
        <taxon>Nitrospirota</taxon>
        <taxon>Nitrospiria</taxon>
        <taxon>Nitrospirales</taxon>
        <taxon>Nitrospiraceae</taxon>
        <taxon>Nitrospira</taxon>
    </lineage>
</organism>
<proteinExistence type="predicted"/>
<dbReference type="InterPro" id="IPR006680">
    <property type="entry name" value="Amidohydro-rel"/>
</dbReference>
<dbReference type="SUPFAM" id="SSF51338">
    <property type="entry name" value="Composite domain of metallo-dependent hydrolases"/>
    <property type="match status" value="1"/>
</dbReference>
<feature type="domain" description="Amidohydrolase-related" evidence="3">
    <location>
        <begin position="277"/>
        <end position="421"/>
    </location>
</feature>
<dbReference type="EMBL" id="CP047423">
    <property type="protein sequence ID" value="QPD02299.1"/>
    <property type="molecule type" value="Genomic_DNA"/>
</dbReference>
<evidence type="ECO:0000313" key="4">
    <source>
        <dbReference type="EMBL" id="QPD02299.1"/>
    </source>
</evidence>
<dbReference type="KEGG" id="nkf:Nkreftii_000073"/>
<dbReference type="PANTHER" id="PTHR43794:SF11">
    <property type="entry name" value="AMIDOHYDROLASE-RELATED DOMAIN-CONTAINING PROTEIN"/>
    <property type="match status" value="1"/>
</dbReference>